<feature type="transmembrane region" description="Helical" evidence="1">
    <location>
        <begin position="6"/>
        <end position="24"/>
    </location>
</feature>
<dbReference type="RefSeq" id="WP_154486299.1">
    <property type="nucleotide sequence ID" value="NZ_VUMW01000002.1"/>
</dbReference>
<dbReference type="AlphaFoldDB" id="A0A844FLJ4"/>
<gene>
    <name evidence="2" type="ORF">FYJ61_01330</name>
</gene>
<evidence type="ECO:0000256" key="1">
    <source>
        <dbReference type="SAM" id="Phobius"/>
    </source>
</evidence>
<keyword evidence="1" id="KW-0812">Transmembrane</keyword>
<sequence length="65" mass="7225">MSINIIPLMVDSLLMIIAGFSLVYAFDKALSKKVRIILLVTAITLILVILYLTGYFLADPARLLK</sequence>
<evidence type="ECO:0000313" key="2">
    <source>
        <dbReference type="EMBL" id="MST79145.1"/>
    </source>
</evidence>
<comment type="caution">
    <text evidence="2">The sequence shown here is derived from an EMBL/GenBank/DDBJ whole genome shotgun (WGS) entry which is preliminary data.</text>
</comment>
<keyword evidence="1" id="KW-1133">Transmembrane helix</keyword>
<organism evidence="2 3">
    <name type="scientific">Lactobacillus equicursoris</name>
    <dbReference type="NCBI Taxonomy" id="420645"/>
    <lineage>
        <taxon>Bacteria</taxon>
        <taxon>Bacillati</taxon>
        <taxon>Bacillota</taxon>
        <taxon>Bacilli</taxon>
        <taxon>Lactobacillales</taxon>
        <taxon>Lactobacillaceae</taxon>
        <taxon>Lactobacillus</taxon>
    </lineage>
</organism>
<keyword evidence="1" id="KW-0472">Membrane</keyword>
<name>A0A844FLJ4_9LACO</name>
<dbReference type="EMBL" id="VUMW01000002">
    <property type="protein sequence ID" value="MST79145.1"/>
    <property type="molecule type" value="Genomic_DNA"/>
</dbReference>
<proteinExistence type="predicted"/>
<protein>
    <submittedName>
        <fullName evidence="2">Uncharacterized protein</fullName>
    </submittedName>
</protein>
<accession>A0A844FLJ4</accession>
<reference evidence="2 3" key="1">
    <citation type="submission" date="2019-08" db="EMBL/GenBank/DDBJ databases">
        <title>In-depth cultivation of the pig gut microbiome towards novel bacterial diversity and tailored functional studies.</title>
        <authorList>
            <person name="Wylensek D."/>
            <person name="Hitch T.C.A."/>
            <person name="Clavel T."/>
        </authorList>
    </citation>
    <scope>NUCLEOTIDE SEQUENCE [LARGE SCALE GENOMIC DNA]</scope>
    <source>
        <strain evidence="2 3">WCA-470BD-2E</strain>
    </source>
</reference>
<dbReference type="Proteomes" id="UP000452141">
    <property type="component" value="Unassembled WGS sequence"/>
</dbReference>
<feature type="transmembrane region" description="Helical" evidence="1">
    <location>
        <begin position="36"/>
        <end position="58"/>
    </location>
</feature>
<evidence type="ECO:0000313" key="3">
    <source>
        <dbReference type="Proteomes" id="UP000452141"/>
    </source>
</evidence>